<comment type="caution">
    <text evidence="1">The sequence shown here is derived from an EMBL/GenBank/DDBJ whole genome shotgun (WGS) entry which is preliminary data.</text>
</comment>
<dbReference type="Proteomes" id="UP001145114">
    <property type="component" value="Unassembled WGS sequence"/>
</dbReference>
<dbReference type="EMBL" id="JAMZIH010000237">
    <property type="protein sequence ID" value="KAJ1679681.1"/>
    <property type="molecule type" value="Genomic_DNA"/>
</dbReference>
<sequence>MQVGLLNHVLWVSTISNFFIRLKCVHFVQVMAATPTVQHDLSSKSHKAWVQKPDHEAHKKALGEIEAKIEKLTKEQNAIKSKLSNIGGREVDPQDQRRKQVSERLAELRDAHNKSSRERSKIFEQESSIRTSLQKKINDLKHSQTKIPYKSAKEIDVKIKQNETKIESGTLKVIDEKRLLDETANLRRMRKVVETFQAQQKAIEADQAKLDSLRKKLDDPQAATLNEEYERLRDELGGIKKSQDARIKQRAALLDERTRIREKLDKAWDAKWALVNEFRKANNEYFAWQQEERRKRKEEEKMRSVAEEKQKLLERAHEELEEAEALAFNTEIKVCDVLLQYLQQFLAKRAATRDNVDDDAVAESAKSPSAREPRIEIPEGMVMIKSDPVEDMYYAPLKTKKRTNRKGRGNKQQQQQQQKESEVANGAKPWNAKIPLSVLERFFEVDVTPPSQQSEVGQAVEELKKRKQYYLDNQRRVTELNKQKVQEKIAKLEQQFNAHLSVNGITSN</sequence>
<protein>
    <submittedName>
        <fullName evidence="1">Multicopy suppressor of BFA (Brefeldin A)</fullName>
    </submittedName>
</protein>
<reference evidence="1" key="1">
    <citation type="submission" date="2022-06" db="EMBL/GenBank/DDBJ databases">
        <title>Phylogenomic reconstructions and comparative analyses of Kickxellomycotina fungi.</title>
        <authorList>
            <person name="Reynolds N.K."/>
            <person name="Stajich J.E."/>
            <person name="Barry K."/>
            <person name="Grigoriev I.V."/>
            <person name="Crous P."/>
            <person name="Smith M.E."/>
        </authorList>
    </citation>
    <scope>NUCLEOTIDE SEQUENCE</scope>
    <source>
        <strain evidence="1">RSA 2271</strain>
    </source>
</reference>
<evidence type="ECO:0000313" key="2">
    <source>
        <dbReference type="Proteomes" id="UP001145114"/>
    </source>
</evidence>
<evidence type="ECO:0000313" key="1">
    <source>
        <dbReference type="EMBL" id="KAJ1679681.1"/>
    </source>
</evidence>
<keyword evidence="2" id="KW-1185">Reference proteome</keyword>
<organism evidence="1 2">
    <name type="scientific">Spiromyces aspiralis</name>
    <dbReference type="NCBI Taxonomy" id="68401"/>
    <lineage>
        <taxon>Eukaryota</taxon>
        <taxon>Fungi</taxon>
        <taxon>Fungi incertae sedis</taxon>
        <taxon>Zoopagomycota</taxon>
        <taxon>Kickxellomycotina</taxon>
        <taxon>Kickxellomycetes</taxon>
        <taxon>Kickxellales</taxon>
        <taxon>Kickxellaceae</taxon>
        <taxon>Spiromyces</taxon>
    </lineage>
</organism>
<proteinExistence type="predicted"/>
<accession>A0ACC1HVJ7</accession>
<gene>
    <name evidence="1" type="primary">BFR1</name>
    <name evidence="1" type="ORF">EV182_001557</name>
</gene>
<name>A0ACC1HVJ7_9FUNG</name>